<dbReference type="AlphaFoldDB" id="A0AAP8YXW4"/>
<evidence type="ECO:0000256" key="1">
    <source>
        <dbReference type="SAM" id="MobiDB-lite"/>
    </source>
</evidence>
<feature type="region of interest" description="Disordered" evidence="1">
    <location>
        <begin position="1"/>
        <end position="25"/>
    </location>
</feature>
<sequence length="63" mass="6693">MALRSRPLSPHSSNCRSEPARDSGVSVSLNIDCSYAIASRLTPTGFCGVSGYCGSLFSLQFPH</sequence>
<protein>
    <submittedName>
        <fullName evidence="2">Uncharacterized protein</fullName>
    </submittedName>
</protein>
<accession>A0AAP8YXW4</accession>
<evidence type="ECO:0000313" key="3">
    <source>
        <dbReference type="Proteomes" id="UP000295797"/>
    </source>
</evidence>
<dbReference type="EMBL" id="CP038438">
    <property type="protein sequence ID" value="QBX41596.1"/>
    <property type="molecule type" value="Genomic_DNA"/>
</dbReference>
<reference evidence="2 3" key="1">
    <citation type="submission" date="2019-03" db="EMBL/GenBank/DDBJ databases">
        <title>Complete genome sequence of the plant growth promoting strain Pseudomonas fluorescens LBUM677.</title>
        <authorList>
            <person name="Novinscak A."/>
            <person name="Joly D."/>
            <person name="Filion M."/>
        </authorList>
    </citation>
    <scope>NUCLEOTIDE SEQUENCE [LARGE SCALE GENOMIC DNA]</scope>
    <source>
        <strain evidence="2 3">LBUM677</strain>
    </source>
</reference>
<proteinExistence type="predicted"/>
<gene>
    <name evidence="2" type="ORF">E4T63_13755</name>
</gene>
<evidence type="ECO:0000313" key="2">
    <source>
        <dbReference type="EMBL" id="QBX41596.1"/>
    </source>
</evidence>
<organism evidence="2 3">
    <name type="scientific">Pseudomonas fluorescens</name>
    <dbReference type="NCBI Taxonomy" id="294"/>
    <lineage>
        <taxon>Bacteria</taxon>
        <taxon>Pseudomonadati</taxon>
        <taxon>Pseudomonadota</taxon>
        <taxon>Gammaproteobacteria</taxon>
        <taxon>Pseudomonadales</taxon>
        <taxon>Pseudomonadaceae</taxon>
        <taxon>Pseudomonas</taxon>
    </lineage>
</organism>
<name>A0AAP8YXW4_PSEFL</name>
<dbReference type="Proteomes" id="UP000295797">
    <property type="component" value="Chromosome"/>
</dbReference>